<evidence type="ECO:0000313" key="2">
    <source>
        <dbReference type="EMBL" id="SYV90729.1"/>
    </source>
</evidence>
<gene>
    <name evidence="2" type="ORF">NCTC10135_01254</name>
</gene>
<reference evidence="3" key="1">
    <citation type="submission" date="2018-06" db="EMBL/GenBank/DDBJ databases">
        <authorList>
            <consortium name="Pathogen Informatics"/>
        </authorList>
    </citation>
    <scope>NUCLEOTIDE SEQUENCE [LARGE SCALE GENOMIC DNA]</scope>
    <source>
        <strain evidence="3">NCTC10135</strain>
    </source>
</reference>
<dbReference type="KEGG" id="mala:NCTC10135_01254"/>
<organism evidence="2 3">
    <name type="scientific">Metamycoplasma alkalescens</name>
    <dbReference type="NCBI Taxonomy" id="45363"/>
    <lineage>
        <taxon>Bacteria</taxon>
        <taxon>Bacillati</taxon>
        <taxon>Mycoplasmatota</taxon>
        <taxon>Mycoplasmoidales</taxon>
        <taxon>Metamycoplasmataceae</taxon>
        <taxon>Metamycoplasma</taxon>
    </lineage>
</organism>
<sequence>MYFFPTAFIEKLNKSFRYALSFVNSLMIGLIEEDISFDLDEIILLMKSDQLFIFFNSSSFIPNIQSRDKSTKLFSSLLKIILLIFSIVFFANCLAFESSFNIISSILFICFSRKLFIVELDKNSLINSFIW</sequence>
<dbReference type="EMBL" id="LS991949">
    <property type="protein sequence ID" value="SYV90729.1"/>
    <property type="molecule type" value="Genomic_DNA"/>
</dbReference>
<keyword evidence="1" id="KW-0812">Transmembrane</keyword>
<feature type="non-terminal residue" evidence="2">
    <location>
        <position position="131"/>
    </location>
</feature>
<accession>A0A3B0P258</accession>
<keyword evidence="1" id="KW-0472">Membrane</keyword>
<dbReference type="Proteomes" id="UP000259864">
    <property type="component" value="Chromosome 1"/>
</dbReference>
<proteinExistence type="predicted"/>
<protein>
    <submittedName>
        <fullName evidence="2">Uncharacterized protein</fullName>
    </submittedName>
</protein>
<keyword evidence="1" id="KW-1133">Transmembrane helix</keyword>
<dbReference type="AlphaFoldDB" id="A0A3B0P258"/>
<name>A0A3B0P258_9BACT</name>
<evidence type="ECO:0000256" key="1">
    <source>
        <dbReference type="SAM" id="Phobius"/>
    </source>
</evidence>
<evidence type="ECO:0000313" key="3">
    <source>
        <dbReference type="Proteomes" id="UP000259864"/>
    </source>
</evidence>
<feature type="transmembrane region" description="Helical" evidence="1">
    <location>
        <begin position="73"/>
        <end position="92"/>
    </location>
</feature>